<dbReference type="EC" id="2.1.1.33" evidence="9"/>
<protein>
    <recommendedName>
        <fullName evidence="9">tRNA (guanine-N(7)-)-methyltransferase</fullName>
        <ecNumber evidence="9">2.1.1.33</ecNumber>
    </recommendedName>
    <alternativeName>
        <fullName evidence="9">tRNA (guanine(46)-N(7))-methyltransferase</fullName>
    </alternativeName>
    <alternativeName>
        <fullName evidence="9">tRNA(m7G46)-methyltransferase</fullName>
    </alternativeName>
</protein>
<dbReference type="CDD" id="cd02440">
    <property type="entry name" value="AdoMet_MTases"/>
    <property type="match status" value="1"/>
</dbReference>
<dbReference type="GO" id="GO:0043527">
    <property type="term" value="C:tRNA methyltransferase complex"/>
    <property type="evidence" value="ECO:0007669"/>
    <property type="project" value="TreeGrafter"/>
</dbReference>
<comment type="catalytic activity">
    <reaction evidence="1 9">
        <text>guanosine(46) in tRNA + S-adenosyl-L-methionine = N(7)-methylguanosine(46) in tRNA + S-adenosyl-L-homocysteine</text>
        <dbReference type="Rhea" id="RHEA:42708"/>
        <dbReference type="Rhea" id="RHEA-COMP:10188"/>
        <dbReference type="Rhea" id="RHEA-COMP:10189"/>
        <dbReference type="ChEBI" id="CHEBI:57856"/>
        <dbReference type="ChEBI" id="CHEBI:59789"/>
        <dbReference type="ChEBI" id="CHEBI:74269"/>
        <dbReference type="ChEBI" id="CHEBI:74480"/>
        <dbReference type="EC" id="2.1.1.33"/>
    </reaction>
</comment>
<evidence type="ECO:0000256" key="9">
    <source>
        <dbReference type="HAMAP-Rule" id="MF_03055"/>
    </source>
</evidence>
<gene>
    <name evidence="11" type="ORF">D915_006295</name>
</gene>
<evidence type="ECO:0000313" key="12">
    <source>
        <dbReference type="Proteomes" id="UP000230066"/>
    </source>
</evidence>
<evidence type="ECO:0000256" key="10">
    <source>
        <dbReference type="SAM" id="MobiDB-lite"/>
    </source>
</evidence>
<organism evidence="11 12">
    <name type="scientific">Fasciola hepatica</name>
    <name type="common">Liver fluke</name>
    <dbReference type="NCBI Taxonomy" id="6192"/>
    <lineage>
        <taxon>Eukaryota</taxon>
        <taxon>Metazoa</taxon>
        <taxon>Spiralia</taxon>
        <taxon>Lophotrochozoa</taxon>
        <taxon>Platyhelminthes</taxon>
        <taxon>Trematoda</taxon>
        <taxon>Digenea</taxon>
        <taxon>Plagiorchiida</taxon>
        <taxon>Echinostomata</taxon>
        <taxon>Echinostomatoidea</taxon>
        <taxon>Fasciolidae</taxon>
        <taxon>Fasciola</taxon>
    </lineage>
</organism>
<evidence type="ECO:0000256" key="8">
    <source>
        <dbReference type="ARBA" id="ARBA00023242"/>
    </source>
</evidence>
<keyword evidence="12" id="KW-1185">Reference proteome</keyword>
<evidence type="ECO:0000256" key="1">
    <source>
        <dbReference type="ARBA" id="ARBA00000142"/>
    </source>
</evidence>
<feature type="binding site" evidence="9">
    <location>
        <begin position="118"/>
        <end position="119"/>
    </location>
    <ligand>
        <name>S-adenosyl-L-methionine</name>
        <dbReference type="ChEBI" id="CHEBI:59789"/>
    </ligand>
</feature>
<dbReference type="InterPro" id="IPR029063">
    <property type="entry name" value="SAM-dependent_MTases_sf"/>
</dbReference>
<dbReference type="GO" id="GO:0000049">
    <property type="term" value="F:tRNA binding"/>
    <property type="evidence" value="ECO:0007669"/>
    <property type="project" value="UniProtKB-UniRule"/>
</dbReference>
<feature type="region of interest" description="Disordered" evidence="10">
    <location>
        <begin position="1"/>
        <end position="25"/>
    </location>
</feature>
<accession>A0A4E0RMU8</accession>
<dbReference type="EMBL" id="JXXN02002727">
    <property type="protein sequence ID" value="THD22488.1"/>
    <property type="molecule type" value="Genomic_DNA"/>
</dbReference>
<comment type="pathway">
    <text evidence="9">tRNA modification; N(7)-methylguanine-tRNA biosynthesis.</text>
</comment>
<keyword evidence="3 9" id="KW-0489">Methyltransferase</keyword>
<dbReference type="InterPro" id="IPR003358">
    <property type="entry name" value="tRNA_(Gua-N-7)_MeTrfase_Trmb"/>
</dbReference>
<sequence>MSKRPADNASDQLTTNQTDSIGSVEMPAKRYYRQRAHCNPWSDHTLEYPLRPTDMNWSKLYSEQDSSVIETSSKTTVNGDNNDSDPNAVRFVDVGCGYGAFLFKLALKFPEKRSLGLEIRLKVSDFVQEKIRALRFHHPGSYGNIACLRTNAMKFLPNFFHKGQLQKLFFLYPDPHFKRMKHKWRIISPTLLDIYAYVLAPGGRVYAATDVLELAQWMAQCLRAHPLFEPRYYLHFDPSEDGQSLLLASPSAEVTGLDDSSSPLVIDSTEKLANACQEDPTVELFQDRATDEANKATREGRGTTILIFERSDCPRPADG</sequence>
<keyword evidence="6 9" id="KW-0819">tRNA processing</keyword>
<dbReference type="UniPathway" id="UPA00989"/>
<dbReference type="AlphaFoldDB" id="A0A4E0RMU8"/>
<evidence type="ECO:0000256" key="7">
    <source>
        <dbReference type="ARBA" id="ARBA00022884"/>
    </source>
</evidence>
<evidence type="ECO:0000256" key="6">
    <source>
        <dbReference type="ARBA" id="ARBA00022694"/>
    </source>
</evidence>
<feature type="binding site" evidence="9">
    <location>
        <begin position="290"/>
        <end position="292"/>
    </location>
    <ligand>
        <name>S-adenosyl-L-methionine</name>
        <dbReference type="ChEBI" id="CHEBI:59789"/>
    </ligand>
</feature>
<dbReference type="Gene3D" id="3.40.50.150">
    <property type="entry name" value="Vaccinia Virus protein VP39"/>
    <property type="match status" value="1"/>
</dbReference>
<dbReference type="NCBIfam" id="TIGR00091">
    <property type="entry name" value="tRNA (guanosine(46)-N7)-methyltransferase TrmB"/>
    <property type="match status" value="1"/>
</dbReference>
<feature type="binding site" evidence="9">
    <location>
        <position position="95"/>
    </location>
    <ligand>
        <name>S-adenosyl-L-methionine</name>
        <dbReference type="ChEBI" id="CHEBI:59789"/>
    </ligand>
</feature>
<comment type="subcellular location">
    <subcellularLocation>
        <location evidence="9">Nucleus</location>
    </subcellularLocation>
</comment>
<evidence type="ECO:0000256" key="2">
    <source>
        <dbReference type="ARBA" id="ARBA00022555"/>
    </source>
</evidence>
<evidence type="ECO:0000256" key="4">
    <source>
        <dbReference type="ARBA" id="ARBA00022679"/>
    </source>
</evidence>
<keyword evidence="4 9" id="KW-0808">Transferase</keyword>
<feature type="active site" evidence="9">
    <location>
        <position position="174"/>
    </location>
</feature>
<reference evidence="11" key="1">
    <citation type="submission" date="2019-03" db="EMBL/GenBank/DDBJ databases">
        <title>Improved annotation for the trematode Fasciola hepatica.</title>
        <authorList>
            <person name="Choi Y.-J."/>
            <person name="Martin J."/>
            <person name="Mitreva M."/>
        </authorList>
    </citation>
    <scope>NUCLEOTIDE SEQUENCE [LARGE SCALE GENOMIC DNA]</scope>
</reference>
<dbReference type="SUPFAM" id="SSF53335">
    <property type="entry name" value="S-adenosyl-L-methionine-dependent methyltransferases"/>
    <property type="match status" value="1"/>
</dbReference>
<evidence type="ECO:0000313" key="11">
    <source>
        <dbReference type="EMBL" id="THD22488.1"/>
    </source>
</evidence>
<dbReference type="Pfam" id="PF02390">
    <property type="entry name" value="Methyltransf_4"/>
    <property type="match status" value="1"/>
</dbReference>
<dbReference type="HAMAP" id="MF_03055">
    <property type="entry name" value="tRNA_methyltr_TrmB_euk"/>
    <property type="match status" value="1"/>
</dbReference>
<dbReference type="PANTHER" id="PTHR23417:SF16">
    <property type="entry name" value="TRNA (GUANINE-N(7)-)-METHYLTRANSFERASE"/>
    <property type="match status" value="1"/>
</dbReference>
<evidence type="ECO:0000256" key="5">
    <source>
        <dbReference type="ARBA" id="ARBA00022691"/>
    </source>
</evidence>
<keyword evidence="2 9" id="KW-0820">tRNA-binding</keyword>
<name>A0A4E0RMU8_FASHE</name>
<feature type="binding site" evidence="9">
    <location>
        <position position="171"/>
    </location>
    <ligand>
        <name>S-adenosyl-L-methionine</name>
        <dbReference type="ChEBI" id="CHEBI:59789"/>
    </ligand>
</feature>
<feature type="compositionally biased region" description="Polar residues" evidence="10">
    <location>
        <begin position="9"/>
        <end position="21"/>
    </location>
</feature>
<proteinExistence type="inferred from homology"/>
<dbReference type="PANTHER" id="PTHR23417">
    <property type="entry name" value="3-DEOXY-D-MANNO-OCTULOSONIC-ACID TRANSFERASE/TRNA GUANINE-N 7 - -METHYLTRANSFERASE"/>
    <property type="match status" value="1"/>
</dbReference>
<dbReference type="GO" id="GO:0008176">
    <property type="term" value="F:tRNA (guanine(46)-N7)-methyltransferase activity"/>
    <property type="evidence" value="ECO:0007669"/>
    <property type="project" value="UniProtKB-UniRule"/>
</dbReference>
<keyword evidence="8 9" id="KW-0539">Nucleus</keyword>
<comment type="caution">
    <text evidence="11">The sequence shown here is derived from an EMBL/GenBank/DDBJ whole genome shotgun (WGS) entry which is preliminary data.</text>
</comment>
<evidence type="ECO:0000256" key="3">
    <source>
        <dbReference type="ARBA" id="ARBA00022603"/>
    </source>
</evidence>
<dbReference type="GO" id="GO:0005634">
    <property type="term" value="C:nucleus"/>
    <property type="evidence" value="ECO:0007669"/>
    <property type="project" value="UniProtKB-SubCell"/>
</dbReference>
<dbReference type="PROSITE" id="PS51625">
    <property type="entry name" value="SAM_MT_TRMB"/>
    <property type="match status" value="1"/>
</dbReference>
<feature type="binding site" evidence="9">
    <location>
        <begin position="151"/>
        <end position="152"/>
    </location>
    <ligand>
        <name>S-adenosyl-L-methionine</name>
        <dbReference type="ChEBI" id="CHEBI:59789"/>
    </ligand>
</feature>
<dbReference type="Proteomes" id="UP000230066">
    <property type="component" value="Unassembled WGS sequence"/>
</dbReference>
<comment type="similarity">
    <text evidence="9">Belongs to the class I-like SAM-binding methyltransferase superfamily. TrmB family.</text>
</comment>
<keyword evidence="7 9" id="KW-0694">RNA-binding</keyword>
<comment type="function">
    <text evidence="9">Catalyzes the formation of N(7)-methylguanine at position 46 (m7G46) in tRNA.</text>
</comment>
<dbReference type="InterPro" id="IPR025763">
    <property type="entry name" value="Trm8_euk"/>
</dbReference>
<keyword evidence="5 9" id="KW-0949">S-adenosyl-L-methionine</keyword>